<protein>
    <submittedName>
        <fullName evidence="2">Uncharacterized protein</fullName>
    </submittedName>
</protein>
<organism evidence="2 3">
    <name type="scientific">Nonomuraea maritima</name>
    <dbReference type="NCBI Taxonomy" id="683260"/>
    <lineage>
        <taxon>Bacteria</taxon>
        <taxon>Bacillati</taxon>
        <taxon>Actinomycetota</taxon>
        <taxon>Actinomycetes</taxon>
        <taxon>Streptosporangiales</taxon>
        <taxon>Streptosporangiaceae</taxon>
        <taxon>Nonomuraea</taxon>
    </lineage>
</organism>
<evidence type="ECO:0000313" key="3">
    <source>
        <dbReference type="Proteomes" id="UP000198683"/>
    </source>
</evidence>
<gene>
    <name evidence="2" type="ORF">SAMN05421874_13920</name>
</gene>
<evidence type="ECO:0000313" key="2">
    <source>
        <dbReference type="EMBL" id="SDM11040.1"/>
    </source>
</evidence>
<dbReference type="RefSeq" id="WP_176903449.1">
    <property type="nucleotide sequence ID" value="NZ_FNFB01000039.1"/>
</dbReference>
<feature type="transmembrane region" description="Helical" evidence="1">
    <location>
        <begin position="6"/>
        <end position="26"/>
    </location>
</feature>
<reference evidence="2 3" key="1">
    <citation type="submission" date="2016-10" db="EMBL/GenBank/DDBJ databases">
        <authorList>
            <person name="de Groot N.N."/>
        </authorList>
    </citation>
    <scope>NUCLEOTIDE SEQUENCE [LARGE SCALE GENOMIC DNA]</scope>
    <source>
        <strain evidence="2 3">CGMCC 4.5681</strain>
    </source>
</reference>
<keyword evidence="1" id="KW-0472">Membrane</keyword>
<dbReference type="AlphaFoldDB" id="A0A1G9QJH9"/>
<keyword evidence="1" id="KW-1133">Transmembrane helix</keyword>
<accession>A0A1G9QJH9</accession>
<proteinExistence type="predicted"/>
<sequence length="47" mass="4919">MIFHPFGLFVFAILVGGVALFVVMSVELYKMFCGSGGAGLPGDHGND</sequence>
<keyword evidence="3" id="KW-1185">Reference proteome</keyword>
<dbReference type="EMBL" id="FNFB01000039">
    <property type="protein sequence ID" value="SDM11040.1"/>
    <property type="molecule type" value="Genomic_DNA"/>
</dbReference>
<evidence type="ECO:0000256" key="1">
    <source>
        <dbReference type="SAM" id="Phobius"/>
    </source>
</evidence>
<name>A0A1G9QJH9_9ACTN</name>
<dbReference type="Proteomes" id="UP000198683">
    <property type="component" value="Unassembled WGS sequence"/>
</dbReference>
<keyword evidence="1" id="KW-0812">Transmembrane</keyword>